<evidence type="ECO:0000256" key="6">
    <source>
        <dbReference type="PROSITE-ProRule" id="PRU00433"/>
    </source>
</evidence>
<evidence type="ECO:0000256" key="1">
    <source>
        <dbReference type="ARBA" id="ARBA00022448"/>
    </source>
</evidence>
<dbReference type="OrthoDB" id="9805828at2"/>
<name>A0A126UZ46_9RHOB</name>
<accession>A0A126UZ46</accession>
<evidence type="ECO:0000256" key="3">
    <source>
        <dbReference type="ARBA" id="ARBA00022723"/>
    </source>
</evidence>
<dbReference type="AlphaFoldDB" id="A0A126UZ46"/>
<gene>
    <name evidence="8" type="ORF">RC74_08640</name>
</gene>
<evidence type="ECO:0000256" key="4">
    <source>
        <dbReference type="ARBA" id="ARBA00022982"/>
    </source>
</evidence>
<dbReference type="GO" id="GO:0020037">
    <property type="term" value="F:heme binding"/>
    <property type="evidence" value="ECO:0007669"/>
    <property type="project" value="InterPro"/>
</dbReference>
<protein>
    <submittedName>
        <fullName evidence="8">Cytochrome C</fullName>
    </submittedName>
</protein>
<dbReference type="InterPro" id="IPR036909">
    <property type="entry name" value="Cyt_c-like_dom_sf"/>
</dbReference>
<keyword evidence="2 6" id="KW-0349">Heme</keyword>
<dbReference type="EMBL" id="CP014327">
    <property type="protein sequence ID" value="AML51310.1"/>
    <property type="molecule type" value="Genomic_DNA"/>
</dbReference>
<sequence length="174" mass="18417">MFDTMTMTKIVGAFCGALLVFLFGTWAADVLYHTGGGSHGDEAAEQGYLIETVSAETTEVDEEEISFEELLAGADIDKGSKVFGKCKACHKVEPGANGVGPTLFNVVDRDIGSEAEFSYSDVIAAMDGNWDGENLNGFLENPKSFAPGTKMGFAGLKKPEDRANVIAYLATIGG</sequence>
<dbReference type="SUPFAM" id="SSF46626">
    <property type="entry name" value="Cytochrome c"/>
    <property type="match status" value="1"/>
</dbReference>
<feature type="domain" description="Cytochrome c" evidence="7">
    <location>
        <begin position="74"/>
        <end position="173"/>
    </location>
</feature>
<dbReference type="Proteomes" id="UP000070371">
    <property type="component" value="Chromosome"/>
</dbReference>
<keyword evidence="5 6" id="KW-0408">Iron</keyword>
<proteinExistence type="predicted"/>
<evidence type="ECO:0000313" key="9">
    <source>
        <dbReference type="Proteomes" id="UP000070371"/>
    </source>
</evidence>
<evidence type="ECO:0000313" key="8">
    <source>
        <dbReference type="EMBL" id="AML51310.1"/>
    </source>
</evidence>
<dbReference type="Pfam" id="PF00034">
    <property type="entry name" value="Cytochrom_C"/>
    <property type="match status" value="1"/>
</dbReference>
<dbReference type="GO" id="GO:0009055">
    <property type="term" value="F:electron transfer activity"/>
    <property type="evidence" value="ECO:0007669"/>
    <property type="project" value="InterPro"/>
</dbReference>
<evidence type="ECO:0000256" key="5">
    <source>
        <dbReference type="ARBA" id="ARBA00023004"/>
    </source>
</evidence>
<dbReference type="PRINTS" id="PR00604">
    <property type="entry name" value="CYTCHRMECIAB"/>
</dbReference>
<keyword evidence="9" id="KW-1185">Reference proteome</keyword>
<dbReference type="PROSITE" id="PS51007">
    <property type="entry name" value="CYTC"/>
    <property type="match status" value="1"/>
</dbReference>
<dbReference type="KEGG" id="hat:RC74_08640"/>
<dbReference type="STRING" id="1579316.RC74_08640"/>
<reference evidence="8 9" key="1">
    <citation type="submission" date="2016-02" db="EMBL/GenBank/DDBJ databases">
        <title>Complete genome sequence of Halocynthiibacter arcticus PAMC 20958t from arctic marine sediment.</title>
        <authorList>
            <person name="Lee Y.M."/>
            <person name="Baek K."/>
            <person name="Lee H.K."/>
            <person name="Shin S.C."/>
        </authorList>
    </citation>
    <scope>NUCLEOTIDE SEQUENCE [LARGE SCALE GENOMIC DNA]</scope>
    <source>
        <strain evidence="8">PAMC 20958</strain>
    </source>
</reference>
<keyword evidence="1" id="KW-0813">Transport</keyword>
<dbReference type="GO" id="GO:0046872">
    <property type="term" value="F:metal ion binding"/>
    <property type="evidence" value="ECO:0007669"/>
    <property type="project" value="UniProtKB-KW"/>
</dbReference>
<dbReference type="InterPro" id="IPR002327">
    <property type="entry name" value="Cyt_c_1A/1B"/>
</dbReference>
<dbReference type="PANTHER" id="PTHR11961">
    <property type="entry name" value="CYTOCHROME C"/>
    <property type="match status" value="1"/>
</dbReference>
<evidence type="ECO:0000259" key="7">
    <source>
        <dbReference type="PROSITE" id="PS51007"/>
    </source>
</evidence>
<organism evidence="8 9">
    <name type="scientific">Falsihalocynthiibacter arcticus</name>
    <dbReference type="NCBI Taxonomy" id="1579316"/>
    <lineage>
        <taxon>Bacteria</taxon>
        <taxon>Pseudomonadati</taxon>
        <taxon>Pseudomonadota</taxon>
        <taxon>Alphaproteobacteria</taxon>
        <taxon>Rhodobacterales</taxon>
        <taxon>Roseobacteraceae</taxon>
        <taxon>Falsihalocynthiibacter</taxon>
    </lineage>
</organism>
<dbReference type="Gene3D" id="1.10.760.10">
    <property type="entry name" value="Cytochrome c-like domain"/>
    <property type="match status" value="1"/>
</dbReference>
<keyword evidence="3 6" id="KW-0479">Metal-binding</keyword>
<keyword evidence="4" id="KW-0249">Electron transport</keyword>
<dbReference type="InterPro" id="IPR009056">
    <property type="entry name" value="Cyt_c-like_dom"/>
</dbReference>
<evidence type="ECO:0000256" key="2">
    <source>
        <dbReference type="ARBA" id="ARBA00022617"/>
    </source>
</evidence>